<protein>
    <submittedName>
        <fullName evidence="4">Transposase</fullName>
    </submittedName>
</protein>
<name>A0A841EFS3_9ACTN</name>
<dbReference type="InterPro" id="IPR025161">
    <property type="entry name" value="IS402-like_dom"/>
</dbReference>
<comment type="caution">
    <text evidence="4">The sequence shown here is derived from an EMBL/GenBank/DDBJ whole genome shotgun (WGS) entry which is preliminary data.</text>
</comment>
<dbReference type="Proteomes" id="UP000578077">
    <property type="component" value="Unassembled WGS sequence"/>
</dbReference>
<dbReference type="GO" id="GO:0003677">
    <property type="term" value="F:DNA binding"/>
    <property type="evidence" value="ECO:0007669"/>
    <property type="project" value="InterPro"/>
</dbReference>
<reference evidence="4 5" key="1">
    <citation type="submission" date="2020-08" db="EMBL/GenBank/DDBJ databases">
        <title>Sequencing the genomes of 1000 actinobacteria strains.</title>
        <authorList>
            <person name="Klenk H.-P."/>
        </authorList>
    </citation>
    <scope>NUCLEOTIDE SEQUENCE [LARGE SCALE GENOMIC DNA]</scope>
    <source>
        <strain evidence="4 5">DSM 44593</strain>
    </source>
</reference>
<gene>
    <name evidence="4" type="ORF">HNR25_003654</name>
</gene>
<dbReference type="Pfam" id="PF13340">
    <property type="entry name" value="DUF4096"/>
    <property type="match status" value="1"/>
</dbReference>
<evidence type="ECO:0000259" key="2">
    <source>
        <dbReference type="Pfam" id="PF01609"/>
    </source>
</evidence>
<dbReference type="AlphaFoldDB" id="A0A841EFS3"/>
<evidence type="ECO:0000259" key="3">
    <source>
        <dbReference type="Pfam" id="PF13340"/>
    </source>
</evidence>
<dbReference type="PANTHER" id="PTHR30007">
    <property type="entry name" value="PHP DOMAIN PROTEIN"/>
    <property type="match status" value="1"/>
</dbReference>
<sequence>MCKCEPGGDARPCYPSDLSDAAWAIIGPLMPARDPAKGGAARKYGDRLVLDGILFVLRSGCQWRMIPRDLLPWDAAYRWYRAWTADGTRDRIHDHLRELVRTAEGREAPPSAAVLDAQSIKSGEGGPDRGFDAGKKTTGRKRHLITDTLGLVLVVAVTSASVQDRPGGRRVLARLAAAFPSVGLVWADAGYANRIDSNLLNWAYEKWRLVVEIVRRPEGAKGFQVLPRRWVVERTFGWLVRNRRLARDYERLTGNSETMVKIAMIRLMATRLAGQSACWSNRLPDQAA</sequence>
<feature type="compositionally biased region" description="Basic and acidic residues" evidence="1">
    <location>
        <begin position="126"/>
        <end position="135"/>
    </location>
</feature>
<dbReference type="Pfam" id="PF01609">
    <property type="entry name" value="DDE_Tnp_1"/>
    <property type="match status" value="1"/>
</dbReference>
<feature type="domain" description="Transposase IS4-like" evidence="2">
    <location>
        <begin position="109"/>
        <end position="267"/>
    </location>
</feature>
<dbReference type="GO" id="GO:0004803">
    <property type="term" value="F:transposase activity"/>
    <property type="evidence" value="ECO:0007669"/>
    <property type="project" value="InterPro"/>
</dbReference>
<dbReference type="NCBIfam" id="NF033580">
    <property type="entry name" value="transpos_IS5_3"/>
    <property type="match status" value="1"/>
</dbReference>
<proteinExistence type="predicted"/>
<dbReference type="GO" id="GO:0006313">
    <property type="term" value="P:DNA transposition"/>
    <property type="evidence" value="ECO:0007669"/>
    <property type="project" value="InterPro"/>
</dbReference>
<accession>A0A841EFS3</accession>
<dbReference type="PANTHER" id="PTHR30007:SF0">
    <property type="entry name" value="TRANSPOSASE"/>
    <property type="match status" value="1"/>
</dbReference>
<evidence type="ECO:0000313" key="4">
    <source>
        <dbReference type="EMBL" id="MBB5999903.1"/>
    </source>
</evidence>
<feature type="domain" description="Insertion element IS402-like" evidence="3">
    <location>
        <begin position="18"/>
        <end position="93"/>
    </location>
</feature>
<evidence type="ECO:0000256" key="1">
    <source>
        <dbReference type="SAM" id="MobiDB-lite"/>
    </source>
</evidence>
<keyword evidence="5" id="KW-1185">Reference proteome</keyword>
<dbReference type="EMBL" id="JACHLY010000001">
    <property type="protein sequence ID" value="MBB5999903.1"/>
    <property type="molecule type" value="Genomic_DNA"/>
</dbReference>
<evidence type="ECO:0000313" key="5">
    <source>
        <dbReference type="Proteomes" id="UP000578077"/>
    </source>
</evidence>
<feature type="region of interest" description="Disordered" evidence="1">
    <location>
        <begin position="105"/>
        <end position="137"/>
    </location>
</feature>
<dbReference type="RefSeq" id="WP_184637036.1">
    <property type="nucleotide sequence ID" value="NZ_BAABKT010000001.1"/>
</dbReference>
<organism evidence="4 5">
    <name type="scientific">Streptomonospora salina</name>
    <dbReference type="NCBI Taxonomy" id="104205"/>
    <lineage>
        <taxon>Bacteria</taxon>
        <taxon>Bacillati</taxon>
        <taxon>Actinomycetota</taxon>
        <taxon>Actinomycetes</taxon>
        <taxon>Streptosporangiales</taxon>
        <taxon>Nocardiopsidaceae</taxon>
        <taxon>Streptomonospora</taxon>
    </lineage>
</organism>
<dbReference type="InterPro" id="IPR002559">
    <property type="entry name" value="Transposase_11"/>
</dbReference>